<feature type="domain" description="BRCT" evidence="15">
    <location>
        <begin position="589"/>
        <end position="669"/>
    </location>
</feature>
<feature type="active site" description="N6-AMP-lysine intermediate" evidence="14">
    <location>
        <position position="115"/>
    </location>
</feature>
<dbReference type="FunFam" id="2.40.50.140:FF:000012">
    <property type="entry name" value="DNA ligase"/>
    <property type="match status" value="1"/>
</dbReference>
<dbReference type="InterPro" id="IPR041663">
    <property type="entry name" value="DisA/LigA_HHH"/>
</dbReference>
<dbReference type="PANTHER" id="PTHR23389">
    <property type="entry name" value="CHROMOSOME TRANSMISSION FIDELITY FACTOR 18"/>
    <property type="match status" value="1"/>
</dbReference>
<feature type="binding site" evidence="14">
    <location>
        <position position="408"/>
    </location>
    <ligand>
        <name>Zn(2+)</name>
        <dbReference type="ChEBI" id="CHEBI:29105"/>
    </ligand>
</feature>
<dbReference type="GO" id="GO:0005829">
    <property type="term" value="C:cytosol"/>
    <property type="evidence" value="ECO:0007669"/>
    <property type="project" value="TreeGrafter"/>
</dbReference>
<reference evidence="16 17" key="1">
    <citation type="submission" date="2018-05" db="EMBL/GenBank/DDBJ databases">
        <title>Marinilabilia rubrum sp. nov., isolated from saltern sediment.</title>
        <authorList>
            <person name="Zhang R."/>
        </authorList>
    </citation>
    <scope>NUCLEOTIDE SEQUENCE [LARGE SCALE GENOMIC DNA]</scope>
    <source>
        <strain evidence="16 17">WTE16</strain>
    </source>
</reference>
<feature type="binding site" evidence="14">
    <location>
        <begin position="83"/>
        <end position="84"/>
    </location>
    <ligand>
        <name>NAD(+)</name>
        <dbReference type="ChEBI" id="CHEBI:57540"/>
    </ligand>
</feature>
<dbReference type="InterPro" id="IPR003583">
    <property type="entry name" value="Hlx-hairpin-Hlx_DNA-bd_motif"/>
</dbReference>
<keyword evidence="14" id="KW-0464">Manganese</keyword>
<dbReference type="InterPro" id="IPR001679">
    <property type="entry name" value="DNA_ligase"/>
</dbReference>
<dbReference type="EMBL" id="QEWP01000004">
    <property type="protein sequence ID" value="PWE00140.1"/>
    <property type="molecule type" value="Genomic_DNA"/>
</dbReference>
<dbReference type="PROSITE" id="PS50172">
    <property type="entry name" value="BRCT"/>
    <property type="match status" value="1"/>
</dbReference>
<dbReference type="GO" id="GO:0006281">
    <property type="term" value="P:DNA repair"/>
    <property type="evidence" value="ECO:0007669"/>
    <property type="project" value="UniProtKB-KW"/>
</dbReference>
<dbReference type="CDD" id="cd17748">
    <property type="entry name" value="BRCT_DNA_ligase_like"/>
    <property type="match status" value="1"/>
</dbReference>
<keyword evidence="6 14" id="KW-0479">Metal-binding</keyword>
<dbReference type="SMART" id="SM00292">
    <property type="entry name" value="BRCT"/>
    <property type="match status" value="1"/>
</dbReference>
<evidence type="ECO:0000313" key="16">
    <source>
        <dbReference type="EMBL" id="PWE00140.1"/>
    </source>
</evidence>
<evidence type="ECO:0000256" key="4">
    <source>
        <dbReference type="ARBA" id="ARBA00022598"/>
    </source>
</evidence>
<evidence type="ECO:0000259" key="15">
    <source>
        <dbReference type="PROSITE" id="PS50172"/>
    </source>
</evidence>
<dbReference type="GO" id="GO:0003911">
    <property type="term" value="F:DNA ligase (NAD+) activity"/>
    <property type="evidence" value="ECO:0007669"/>
    <property type="project" value="UniProtKB-UniRule"/>
</dbReference>
<dbReference type="Pfam" id="PF22745">
    <property type="entry name" value="Nlig-Ia"/>
    <property type="match status" value="1"/>
</dbReference>
<dbReference type="Pfam" id="PF03120">
    <property type="entry name" value="OB_DNA_ligase"/>
    <property type="match status" value="1"/>
</dbReference>
<dbReference type="SMART" id="SM00278">
    <property type="entry name" value="HhH1"/>
    <property type="match status" value="3"/>
</dbReference>
<dbReference type="InterPro" id="IPR004150">
    <property type="entry name" value="NAD_DNA_ligase_OB"/>
</dbReference>
<dbReference type="SUPFAM" id="SSF47781">
    <property type="entry name" value="RuvA domain 2-like"/>
    <property type="match status" value="1"/>
</dbReference>
<dbReference type="Proteomes" id="UP000244956">
    <property type="component" value="Unassembled WGS sequence"/>
</dbReference>
<feature type="binding site" evidence="14">
    <location>
        <begin position="34"/>
        <end position="38"/>
    </location>
    <ligand>
        <name>NAD(+)</name>
        <dbReference type="ChEBI" id="CHEBI:57540"/>
    </ligand>
</feature>
<keyword evidence="17" id="KW-1185">Reference proteome</keyword>
<feature type="binding site" evidence="14">
    <location>
        <position position="136"/>
    </location>
    <ligand>
        <name>NAD(+)</name>
        <dbReference type="ChEBI" id="CHEBI:57540"/>
    </ligand>
</feature>
<dbReference type="Gene3D" id="1.10.150.20">
    <property type="entry name" value="5' to 3' exonuclease, C-terminal subdomain"/>
    <property type="match status" value="2"/>
</dbReference>
<dbReference type="Gene3D" id="1.10.287.610">
    <property type="entry name" value="Helix hairpin bin"/>
    <property type="match status" value="1"/>
</dbReference>
<feature type="binding site" evidence="14">
    <location>
        <position position="311"/>
    </location>
    <ligand>
        <name>NAD(+)</name>
        <dbReference type="ChEBI" id="CHEBI:57540"/>
    </ligand>
</feature>
<dbReference type="SMART" id="SM00532">
    <property type="entry name" value="LIGANc"/>
    <property type="match status" value="1"/>
</dbReference>
<evidence type="ECO:0000256" key="14">
    <source>
        <dbReference type="HAMAP-Rule" id="MF_01588"/>
    </source>
</evidence>
<dbReference type="SUPFAM" id="SSF50249">
    <property type="entry name" value="Nucleic acid-binding proteins"/>
    <property type="match status" value="1"/>
</dbReference>
<dbReference type="PANTHER" id="PTHR23389:SF9">
    <property type="entry name" value="DNA LIGASE"/>
    <property type="match status" value="1"/>
</dbReference>
<keyword evidence="5 14" id="KW-0235">DNA replication</keyword>
<comment type="catalytic activity">
    <reaction evidence="12 14">
        <text>NAD(+) + (deoxyribonucleotide)n-3'-hydroxyl + 5'-phospho-(deoxyribonucleotide)m = (deoxyribonucleotide)n+m + AMP + beta-nicotinamide D-nucleotide.</text>
        <dbReference type="EC" id="6.5.1.2"/>
    </reaction>
</comment>
<dbReference type="Pfam" id="PF00533">
    <property type="entry name" value="BRCT"/>
    <property type="match status" value="1"/>
</dbReference>
<dbReference type="OrthoDB" id="9759736at2"/>
<evidence type="ECO:0000256" key="9">
    <source>
        <dbReference type="ARBA" id="ARBA00022842"/>
    </source>
</evidence>
<keyword evidence="9 14" id="KW-0460">Magnesium</keyword>
<comment type="similarity">
    <text evidence="13 14">Belongs to the NAD-dependent DNA ligase family. LigA subfamily.</text>
</comment>
<evidence type="ECO:0000256" key="8">
    <source>
        <dbReference type="ARBA" id="ARBA00022833"/>
    </source>
</evidence>
<dbReference type="PIRSF" id="PIRSF001604">
    <property type="entry name" value="LigA"/>
    <property type="match status" value="1"/>
</dbReference>
<dbReference type="RefSeq" id="WP_109263763.1">
    <property type="nucleotide sequence ID" value="NZ_QEWP01000004.1"/>
</dbReference>
<evidence type="ECO:0000256" key="3">
    <source>
        <dbReference type="ARBA" id="ARBA00013308"/>
    </source>
</evidence>
<keyword evidence="7 14" id="KW-0227">DNA damage</keyword>
<dbReference type="SUPFAM" id="SSF56091">
    <property type="entry name" value="DNA ligase/mRNA capping enzyme, catalytic domain"/>
    <property type="match status" value="1"/>
</dbReference>
<dbReference type="Gene3D" id="6.20.10.30">
    <property type="match status" value="1"/>
</dbReference>
<dbReference type="NCBIfam" id="NF005932">
    <property type="entry name" value="PRK07956.1"/>
    <property type="match status" value="1"/>
</dbReference>
<proteinExistence type="inferred from homology"/>
<dbReference type="CDD" id="cd00114">
    <property type="entry name" value="LIGANc"/>
    <property type="match status" value="1"/>
</dbReference>
<dbReference type="FunFam" id="1.10.150.20:FF:000007">
    <property type="entry name" value="DNA ligase"/>
    <property type="match status" value="1"/>
</dbReference>
<dbReference type="Pfam" id="PF14520">
    <property type="entry name" value="HHH_5"/>
    <property type="match status" value="1"/>
</dbReference>
<comment type="function">
    <text evidence="1 14">DNA ligase that catalyzes the formation of phosphodiester linkages between 5'-phosphoryl and 3'-hydroxyl groups in double-stranded DNA using NAD as a coenzyme and as the energy source for the reaction. It is essential for DNA replication and repair of damaged DNA.</text>
</comment>
<evidence type="ECO:0000256" key="13">
    <source>
        <dbReference type="ARBA" id="ARBA00060881"/>
    </source>
</evidence>
<evidence type="ECO:0000256" key="1">
    <source>
        <dbReference type="ARBA" id="ARBA00004067"/>
    </source>
</evidence>
<dbReference type="InterPro" id="IPR013840">
    <property type="entry name" value="DNAligase_N"/>
</dbReference>
<comment type="cofactor">
    <cofactor evidence="14">
        <name>Mg(2+)</name>
        <dbReference type="ChEBI" id="CHEBI:18420"/>
    </cofactor>
    <cofactor evidence="14">
        <name>Mn(2+)</name>
        <dbReference type="ChEBI" id="CHEBI:29035"/>
    </cofactor>
</comment>
<dbReference type="Pfam" id="PF01653">
    <property type="entry name" value="DNA_ligase_aden"/>
    <property type="match status" value="1"/>
</dbReference>
<dbReference type="GO" id="GO:0006260">
    <property type="term" value="P:DNA replication"/>
    <property type="evidence" value="ECO:0007669"/>
    <property type="project" value="UniProtKB-KW"/>
</dbReference>
<keyword evidence="8 14" id="KW-0862">Zinc</keyword>
<evidence type="ECO:0000256" key="7">
    <source>
        <dbReference type="ARBA" id="ARBA00022763"/>
    </source>
</evidence>
<dbReference type="GO" id="GO:0046872">
    <property type="term" value="F:metal ion binding"/>
    <property type="evidence" value="ECO:0007669"/>
    <property type="project" value="UniProtKB-KW"/>
</dbReference>
<feature type="binding site" evidence="14">
    <location>
        <position position="423"/>
    </location>
    <ligand>
        <name>Zn(2+)</name>
        <dbReference type="ChEBI" id="CHEBI:29105"/>
    </ligand>
</feature>
<dbReference type="InterPro" id="IPR012340">
    <property type="entry name" value="NA-bd_OB-fold"/>
</dbReference>
<dbReference type="InterPro" id="IPR013839">
    <property type="entry name" value="DNAligase_adenylation"/>
</dbReference>
<dbReference type="FunFam" id="1.10.150.20:FF:000006">
    <property type="entry name" value="DNA ligase"/>
    <property type="match status" value="1"/>
</dbReference>
<keyword evidence="10 14" id="KW-0520">NAD</keyword>
<dbReference type="Pfam" id="PF03119">
    <property type="entry name" value="DNA_ligase_ZBD"/>
    <property type="match status" value="1"/>
</dbReference>
<dbReference type="Gene3D" id="3.30.470.30">
    <property type="entry name" value="DNA ligase/mRNA capping enzyme"/>
    <property type="match status" value="1"/>
</dbReference>
<dbReference type="Gene3D" id="3.40.50.10190">
    <property type="entry name" value="BRCT domain"/>
    <property type="match status" value="1"/>
</dbReference>
<organism evidence="16 17">
    <name type="scientific">Marinilabilia rubra</name>
    <dbReference type="NCBI Taxonomy" id="2162893"/>
    <lineage>
        <taxon>Bacteria</taxon>
        <taxon>Pseudomonadati</taxon>
        <taxon>Bacteroidota</taxon>
        <taxon>Bacteroidia</taxon>
        <taxon>Marinilabiliales</taxon>
        <taxon>Marinilabiliaceae</taxon>
        <taxon>Marinilabilia</taxon>
    </lineage>
</organism>
<evidence type="ECO:0000256" key="2">
    <source>
        <dbReference type="ARBA" id="ARBA00012722"/>
    </source>
</evidence>
<dbReference type="GO" id="GO:0003677">
    <property type="term" value="F:DNA binding"/>
    <property type="evidence" value="ECO:0007669"/>
    <property type="project" value="InterPro"/>
</dbReference>
<evidence type="ECO:0000256" key="12">
    <source>
        <dbReference type="ARBA" id="ARBA00034005"/>
    </source>
</evidence>
<dbReference type="FunFam" id="1.10.287.610:FF:000002">
    <property type="entry name" value="DNA ligase"/>
    <property type="match status" value="1"/>
</dbReference>
<sequence length="669" mass="74843">MDKASAEKHIQQLRDELNYHNHKYYVENQPDISDQEFDRKMKELVDLEKEFPEFSDPDSPSMRVGSDINKEFVQVRHKYPMLSLSNTYSQEELQDFHNRVVKLVGDNFRYICELKYDGTAIGLTYINGKLQQAVTRGDGTVGDDVTENVRTIRSVPLRLKGDFPDEFTIRGEIFLPLEGFRKLNSEKEKNGEAPFANPRNAAAGSLKLQNSSLVAKRPLDCYLYYMLSENLPTESHYENLMKAKSWGLKISPHTEICNAIDDVFNFINHWDTARRDLPFEIDGAVIKVDSIPLQKELGFTAKSPRWAIAYKFKAEEAKTRLTSVDYQVGRTGAVTPVANLEAVQLAGTTVKRASLHNADIISGLGLHIKDLVTVEKGGEIIPKITGVIIEERPDNSEPVEFIKNCPECGAPLMRVKGEAAHYCPNSASCPPQLKGKLEHFISRRAMNIDGLGSETINLLFNKELVRTIPDLYRLRASQLITLERLGDKSARNIISSIKKSLEVPWPRVLYAVGIRFVGETVARKLTQTFTSAEALSKATKEELIEVDEIGEKIAGSILAFFNSDANQQMINELREFGLQVEGTTEEEHSASDKLNGKTVVISGKFSKHSRDEIKQLIEAHGGKNTGSITGNTDILVAGENMGPSKREKADKQGITILNEDQFLKLIGAE</sequence>
<feature type="binding site" evidence="14">
    <location>
        <position position="172"/>
    </location>
    <ligand>
        <name>NAD(+)</name>
        <dbReference type="ChEBI" id="CHEBI:57540"/>
    </ligand>
</feature>
<gene>
    <name evidence="14" type="primary">ligA</name>
    <name evidence="16" type="ORF">DDZ16_07225</name>
</gene>
<dbReference type="InterPro" id="IPR004149">
    <property type="entry name" value="Znf_DNAligase_C4"/>
</dbReference>
<dbReference type="FunFam" id="3.30.470.30:FF:000001">
    <property type="entry name" value="DNA ligase"/>
    <property type="match status" value="1"/>
</dbReference>
<keyword evidence="11 14" id="KW-0234">DNA repair</keyword>
<dbReference type="HAMAP" id="MF_01588">
    <property type="entry name" value="DNA_ligase_A"/>
    <property type="match status" value="1"/>
</dbReference>
<dbReference type="InterPro" id="IPR010994">
    <property type="entry name" value="RuvA_2-like"/>
</dbReference>
<feature type="binding site" evidence="14">
    <location>
        <position position="429"/>
    </location>
    <ligand>
        <name>Zn(2+)</name>
        <dbReference type="ChEBI" id="CHEBI:29105"/>
    </ligand>
</feature>
<dbReference type="EC" id="6.5.1.2" evidence="2 14"/>
<dbReference type="AlphaFoldDB" id="A0A2U2BAQ2"/>
<feature type="binding site" evidence="14">
    <location>
        <position position="287"/>
    </location>
    <ligand>
        <name>NAD(+)</name>
        <dbReference type="ChEBI" id="CHEBI:57540"/>
    </ligand>
</feature>
<feature type="binding site" evidence="14">
    <location>
        <position position="405"/>
    </location>
    <ligand>
        <name>Zn(2+)</name>
        <dbReference type="ChEBI" id="CHEBI:29105"/>
    </ligand>
</feature>
<evidence type="ECO:0000313" key="17">
    <source>
        <dbReference type="Proteomes" id="UP000244956"/>
    </source>
</evidence>
<dbReference type="InterPro" id="IPR001357">
    <property type="entry name" value="BRCT_dom"/>
</dbReference>
<keyword evidence="4 14" id="KW-0436">Ligase</keyword>
<evidence type="ECO:0000256" key="11">
    <source>
        <dbReference type="ARBA" id="ARBA00023204"/>
    </source>
</evidence>
<accession>A0A2U2BAQ2</accession>
<protein>
    <recommendedName>
        <fullName evidence="3 14">DNA ligase</fullName>
        <ecNumber evidence="2 14">6.5.1.2</ecNumber>
    </recommendedName>
    <alternativeName>
        <fullName evidence="14">Polydeoxyribonucleotide synthase [NAD(+)]</fullName>
    </alternativeName>
</protein>
<comment type="caution">
    <text evidence="16">The sequence shown here is derived from an EMBL/GenBank/DDBJ whole genome shotgun (WGS) entry which is preliminary data.</text>
</comment>
<dbReference type="SUPFAM" id="SSF52113">
    <property type="entry name" value="BRCT domain"/>
    <property type="match status" value="1"/>
</dbReference>
<evidence type="ECO:0000256" key="5">
    <source>
        <dbReference type="ARBA" id="ARBA00022705"/>
    </source>
</evidence>
<dbReference type="Pfam" id="PF12826">
    <property type="entry name" value="HHH_2"/>
    <property type="match status" value="1"/>
</dbReference>
<dbReference type="NCBIfam" id="TIGR00575">
    <property type="entry name" value="dnlj"/>
    <property type="match status" value="1"/>
</dbReference>
<evidence type="ECO:0000256" key="10">
    <source>
        <dbReference type="ARBA" id="ARBA00023027"/>
    </source>
</evidence>
<dbReference type="Gene3D" id="2.40.50.140">
    <property type="entry name" value="Nucleic acid-binding proteins"/>
    <property type="match status" value="1"/>
</dbReference>
<name>A0A2U2BAQ2_9BACT</name>
<dbReference type="InterPro" id="IPR036420">
    <property type="entry name" value="BRCT_dom_sf"/>
</dbReference>
<evidence type="ECO:0000256" key="6">
    <source>
        <dbReference type="ARBA" id="ARBA00022723"/>
    </source>
</evidence>
<feature type="binding site" evidence="14">
    <location>
        <position position="113"/>
    </location>
    <ligand>
        <name>NAD(+)</name>
        <dbReference type="ChEBI" id="CHEBI:57540"/>
    </ligand>
</feature>